<comment type="caution">
    <text evidence="1">The sequence shown here is derived from an EMBL/GenBank/DDBJ whole genome shotgun (WGS) entry which is preliminary data.</text>
</comment>
<dbReference type="AlphaFoldDB" id="A0AAP6JDY6"/>
<name>A0AAP6JDY6_9GAMM</name>
<sequence>MLIQTDKQGIRLVPRRSFAGLMALYESNYRRLAQLIEPLDDPPARARSHVVADPVLHLETLERCRYTATLRLTYWFDSEHGLLPDPDLVVRIYQDARMAEVTSCCEFHRHRLLRPWVTPGGEEIQERWARNQMFYKWLEFCLEKGHRLGQQEMAF</sequence>
<dbReference type="Proteomes" id="UP001302316">
    <property type="component" value="Unassembled WGS sequence"/>
</dbReference>
<dbReference type="InterPro" id="IPR009659">
    <property type="entry name" value="DUF1249"/>
</dbReference>
<dbReference type="PANTHER" id="PTHR38774:SF1">
    <property type="entry name" value="CYTOPLASMIC PROTEIN"/>
    <property type="match status" value="1"/>
</dbReference>
<dbReference type="RefSeq" id="WP_346049420.1">
    <property type="nucleotide sequence ID" value="NZ_JAYGII010000001.1"/>
</dbReference>
<dbReference type="Pfam" id="PF06853">
    <property type="entry name" value="DUF1249"/>
    <property type="match status" value="1"/>
</dbReference>
<dbReference type="EMBL" id="JAYGII010000001">
    <property type="protein sequence ID" value="MEA5444334.1"/>
    <property type="molecule type" value="Genomic_DNA"/>
</dbReference>
<protein>
    <submittedName>
        <fullName evidence="1">DUF1249 domain-containing protein</fullName>
    </submittedName>
</protein>
<reference evidence="1 2" key="1">
    <citation type="submission" date="2023-12" db="EMBL/GenBank/DDBJ databases">
        <title>Whole-genome sequencing of halo(alkali)philic microorganisms from hypersaline lakes.</title>
        <authorList>
            <person name="Sorokin D.Y."/>
            <person name="Merkel A.Y."/>
            <person name="Messina E."/>
            <person name="Yakimov M."/>
        </authorList>
    </citation>
    <scope>NUCLEOTIDE SEQUENCE [LARGE SCALE GENOMIC DNA]</scope>
    <source>
        <strain evidence="1 2">AB-CW1</strain>
    </source>
</reference>
<gene>
    <name evidence="1" type="ORF">VCB98_00695</name>
</gene>
<keyword evidence="2" id="KW-1185">Reference proteome</keyword>
<evidence type="ECO:0000313" key="2">
    <source>
        <dbReference type="Proteomes" id="UP001302316"/>
    </source>
</evidence>
<evidence type="ECO:0000313" key="1">
    <source>
        <dbReference type="EMBL" id="MEA5444334.1"/>
    </source>
</evidence>
<proteinExistence type="predicted"/>
<dbReference type="PANTHER" id="PTHR38774">
    <property type="entry name" value="CYTOPLASMIC PROTEIN-RELATED"/>
    <property type="match status" value="1"/>
</dbReference>
<accession>A0AAP6JDY6</accession>
<organism evidence="1 2">
    <name type="scientific">Natronospira elongata</name>
    <dbReference type="NCBI Taxonomy" id="3110268"/>
    <lineage>
        <taxon>Bacteria</taxon>
        <taxon>Pseudomonadati</taxon>
        <taxon>Pseudomonadota</taxon>
        <taxon>Gammaproteobacteria</taxon>
        <taxon>Natronospirales</taxon>
        <taxon>Natronospiraceae</taxon>
        <taxon>Natronospira</taxon>
    </lineage>
</organism>